<proteinExistence type="predicted"/>
<gene>
    <name evidence="1" type="ORF">AU511_07765</name>
</gene>
<comment type="caution">
    <text evidence="1">The sequence shown here is derived from an EMBL/GenBank/DDBJ whole genome shotgun (WGS) entry which is preliminary data.</text>
</comment>
<evidence type="ECO:0000313" key="2">
    <source>
        <dbReference type="Proteomes" id="UP000194020"/>
    </source>
</evidence>
<dbReference type="Proteomes" id="UP000194020">
    <property type="component" value="Unassembled WGS sequence"/>
</dbReference>
<evidence type="ECO:0000313" key="1">
    <source>
        <dbReference type="EMBL" id="OSN06176.1"/>
    </source>
</evidence>
<dbReference type="EMBL" id="LUTP01000015">
    <property type="protein sequence ID" value="OSN06176.1"/>
    <property type="molecule type" value="Genomic_DNA"/>
</dbReference>
<dbReference type="AlphaFoldDB" id="A0A1X3RW52"/>
<reference evidence="1 2" key="1">
    <citation type="submission" date="2016-02" db="EMBL/GenBank/DDBJ databases">
        <title>Species-wide whole genome sequencing reveals diversity, host range in Lonsdalea quercina.</title>
        <authorList>
            <person name="Li Y."/>
        </authorList>
    </citation>
    <scope>NUCLEOTIDE SEQUENCE [LARGE SCALE GENOMIC DNA]</scope>
    <source>
        <strain evidence="1 2">LMG 26264</strain>
    </source>
</reference>
<accession>A0A1X3RW52</accession>
<sequence>MAIAGRKRGADAVGHGGLNMGRVSKIRRAGKSMARVGWHCLVIVREWYLVNLSLLMECIINVYISMSD</sequence>
<protein>
    <submittedName>
        <fullName evidence="1">Uncharacterized protein</fullName>
    </submittedName>
</protein>
<organism evidence="1 2">
    <name type="scientific">Lonsdalea iberica</name>
    <dbReference type="NCBI Taxonomy" id="1082703"/>
    <lineage>
        <taxon>Bacteria</taxon>
        <taxon>Pseudomonadati</taxon>
        <taxon>Pseudomonadota</taxon>
        <taxon>Gammaproteobacteria</taxon>
        <taxon>Enterobacterales</taxon>
        <taxon>Pectobacteriaceae</taxon>
        <taxon>Lonsdalea</taxon>
    </lineage>
</organism>
<name>A0A1X3RW52_9GAMM</name>